<organism evidence="3 4">
    <name type="scientific">Sphaerulina musiva (strain SO2202)</name>
    <name type="common">Poplar stem canker fungus</name>
    <name type="synonym">Septoria musiva</name>
    <dbReference type="NCBI Taxonomy" id="692275"/>
    <lineage>
        <taxon>Eukaryota</taxon>
        <taxon>Fungi</taxon>
        <taxon>Dikarya</taxon>
        <taxon>Ascomycota</taxon>
        <taxon>Pezizomycotina</taxon>
        <taxon>Dothideomycetes</taxon>
        <taxon>Dothideomycetidae</taxon>
        <taxon>Mycosphaerellales</taxon>
        <taxon>Mycosphaerellaceae</taxon>
        <taxon>Sphaerulina</taxon>
    </lineage>
</organism>
<dbReference type="GeneID" id="27901812"/>
<dbReference type="EMBL" id="KB456262">
    <property type="protein sequence ID" value="EMF14307.1"/>
    <property type="molecule type" value="Genomic_DNA"/>
</dbReference>
<accession>M3B3F7</accession>
<name>M3B3F7_SPHMS</name>
<evidence type="ECO:0008006" key="5">
    <source>
        <dbReference type="Google" id="ProtNLM"/>
    </source>
</evidence>
<gene>
    <name evidence="3" type="ORF">SEPMUDRAFT_148064</name>
</gene>
<evidence type="ECO:0000256" key="1">
    <source>
        <dbReference type="SAM" id="Coils"/>
    </source>
</evidence>
<sequence>MNPEALLKAYGWSGSGSLDSHNGSDSRGLSKPLLISKKVDVLGVGLNKHAAVSDQWWMRAYDSGLKDLGTGKKSTLAEVREKGMFAGGLYGRFVKGESEGGTLQLEEKKKKRKRSEEESDSGYESKNGKRRKTEGERRVKKSVLRTVDRFVVEAKRRNLLDGAVSKFANSKSVVDLYGEETVAAVFKDAGLGHGGELSTTSAKQRRYSNEKQLRQLKKVAKVFVISQLSPGEQAELQNGGTSSDNACVEKQLGEDQAEAARVAAKAAKKEAKSAQKQKDREMKAWEKGITIEEYLRQREEKKASKSKLRTENAESLAMPAFVVDSVGDDSLTAQANQVVDATGNVRNTTMKEVPIPSDTAIGNGIEAKKLPKPVRKPRAQSMHKEREAKNSSKARVKIAKQESLTLRILTESRKAEKGTKRATIGGLEDVPLIAVTSKKGEAWTKAEMKQARTAARRTIKNEKKKTKKTKMGRGAKKYKKVSRK</sequence>
<evidence type="ECO:0000313" key="3">
    <source>
        <dbReference type="EMBL" id="EMF14307.1"/>
    </source>
</evidence>
<feature type="region of interest" description="Disordered" evidence="2">
    <location>
        <begin position="444"/>
        <end position="484"/>
    </location>
</feature>
<evidence type="ECO:0000256" key="2">
    <source>
        <dbReference type="SAM" id="MobiDB-lite"/>
    </source>
</evidence>
<evidence type="ECO:0000313" key="4">
    <source>
        <dbReference type="Proteomes" id="UP000016931"/>
    </source>
</evidence>
<feature type="coiled-coil region" evidence="1">
    <location>
        <begin position="257"/>
        <end position="311"/>
    </location>
</feature>
<protein>
    <recommendedName>
        <fullName evidence="5">G-patch domain-containing protein</fullName>
    </recommendedName>
</protein>
<feature type="region of interest" description="Disordered" evidence="2">
    <location>
        <begin position="101"/>
        <end position="138"/>
    </location>
</feature>
<keyword evidence="4" id="KW-1185">Reference proteome</keyword>
<feature type="compositionally biased region" description="Basic residues" evidence="2">
    <location>
        <begin position="128"/>
        <end position="138"/>
    </location>
</feature>
<dbReference type="eggNOG" id="KOG2809">
    <property type="taxonomic scope" value="Eukaryota"/>
</dbReference>
<dbReference type="Proteomes" id="UP000016931">
    <property type="component" value="Unassembled WGS sequence"/>
</dbReference>
<feature type="compositionally biased region" description="Basic residues" evidence="2">
    <location>
        <begin position="454"/>
        <end position="484"/>
    </location>
</feature>
<dbReference type="STRING" id="692275.M3B3F7"/>
<dbReference type="AlphaFoldDB" id="M3B3F7"/>
<dbReference type="RefSeq" id="XP_016762428.1">
    <property type="nucleotide sequence ID" value="XM_016904675.1"/>
</dbReference>
<reference evidence="3 4" key="1">
    <citation type="journal article" date="2012" name="PLoS Pathog.">
        <title>Diverse lifestyles and strategies of plant pathogenesis encoded in the genomes of eighteen Dothideomycetes fungi.</title>
        <authorList>
            <person name="Ohm R.A."/>
            <person name="Feau N."/>
            <person name="Henrissat B."/>
            <person name="Schoch C.L."/>
            <person name="Horwitz B.A."/>
            <person name="Barry K.W."/>
            <person name="Condon B.J."/>
            <person name="Copeland A.C."/>
            <person name="Dhillon B."/>
            <person name="Glaser F."/>
            <person name="Hesse C.N."/>
            <person name="Kosti I."/>
            <person name="LaButti K."/>
            <person name="Lindquist E.A."/>
            <person name="Lucas S."/>
            <person name="Salamov A.A."/>
            <person name="Bradshaw R.E."/>
            <person name="Ciuffetti L."/>
            <person name="Hamelin R.C."/>
            <person name="Kema G.H.J."/>
            <person name="Lawrence C."/>
            <person name="Scott J.A."/>
            <person name="Spatafora J.W."/>
            <person name="Turgeon B.G."/>
            <person name="de Wit P.J.G.M."/>
            <person name="Zhong S."/>
            <person name="Goodwin S.B."/>
            <person name="Grigoriev I.V."/>
        </authorList>
    </citation>
    <scope>NUCLEOTIDE SEQUENCE [LARGE SCALE GENOMIC DNA]</scope>
    <source>
        <strain evidence="3 4">SO2202</strain>
    </source>
</reference>
<feature type="region of interest" description="Disordered" evidence="2">
    <location>
        <begin position="354"/>
        <end position="397"/>
    </location>
</feature>
<keyword evidence="1" id="KW-0175">Coiled coil</keyword>
<dbReference type="HOGENOM" id="CLU_564018_0_0_1"/>
<dbReference type="OrthoDB" id="3366546at2759"/>
<proteinExistence type="predicted"/>